<dbReference type="GeneID" id="30171693"/>
<dbReference type="EMBL" id="CP144521">
    <property type="protein sequence ID" value="WWC69035.1"/>
    <property type="molecule type" value="Genomic_DNA"/>
</dbReference>
<evidence type="ECO:0000313" key="3">
    <source>
        <dbReference type="EMBL" id="WWC69035.1"/>
    </source>
</evidence>
<feature type="compositionally biased region" description="Basic and acidic residues" evidence="1">
    <location>
        <begin position="585"/>
        <end position="594"/>
    </location>
</feature>
<evidence type="ECO:0000313" key="2">
    <source>
        <dbReference type="EMBL" id="OCF51257.1"/>
    </source>
</evidence>
<reference evidence="3" key="2">
    <citation type="submission" date="2013-07" db="EMBL/GenBank/DDBJ databases">
        <authorList>
            <consortium name="The Broad Institute Genome Sequencing Platform"/>
            <person name="Cuomo C."/>
            <person name="Litvintseva A."/>
            <person name="Chen Y."/>
            <person name="Heitman J."/>
            <person name="Sun S."/>
            <person name="Springer D."/>
            <person name="Dromer F."/>
            <person name="Young S.K."/>
            <person name="Zeng Q."/>
            <person name="Gargeya S."/>
            <person name="Fitzgerald M."/>
            <person name="Abouelleil A."/>
            <person name="Alvarado L."/>
            <person name="Berlin A.M."/>
            <person name="Chapman S.B."/>
            <person name="Dewar J."/>
            <person name="Goldberg J."/>
            <person name="Griggs A."/>
            <person name="Gujja S."/>
            <person name="Hansen M."/>
            <person name="Howarth C."/>
            <person name="Imamovic A."/>
            <person name="Larimer J."/>
            <person name="McCowan C."/>
            <person name="Murphy C."/>
            <person name="Pearson M."/>
            <person name="Priest M."/>
            <person name="Roberts A."/>
            <person name="Saif S."/>
            <person name="Shea T."/>
            <person name="Sykes S."/>
            <person name="Wortman J."/>
            <person name="Nusbaum C."/>
            <person name="Birren B."/>
        </authorList>
    </citation>
    <scope>NUCLEOTIDE SEQUENCE</scope>
    <source>
        <strain evidence="3">CBS 10737</strain>
    </source>
</reference>
<proteinExistence type="predicted"/>
<feature type="compositionally biased region" description="Polar residues" evidence="1">
    <location>
        <begin position="192"/>
        <end position="207"/>
    </location>
</feature>
<organism evidence="2">
    <name type="scientific">Kwoniella pini CBS 10737</name>
    <dbReference type="NCBI Taxonomy" id="1296096"/>
    <lineage>
        <taxon>Eukaryota</taxon>
        <taxon>Fungi</taxon>
        <taxon>Dikarya</taxon>
        <taxon>Basidiomycota</taxon>
        <taxon>Agaricomycotina</taxon>
        <taxon>Tremellomycetes</taxon>
        <taxon>Tremellales</taxon>
        <taxon>Cryptococcaceae</taxon>
        <taxon>Kwoniella</taxon>
    </lineage>
</organism>
<reference evidence="2" key="3">
    <citation type="submission" date="2016-07" db="EMBL/GenBank/DDBJ databases">
        <title>Evolution of pathogenesis and genome organization in the Tremellales.</title>
        <authorList>
            <person name="Cuomo C."/>
            <person name="Litvintseva A."/>
            <person name="Heitman J."/>
            <person name="Chen Y."/>
            <person name="Sun S."/>
            <person name="Springer D."/>
            <person name="Dromer F."/>
            <person name="Young S."/>
            <person name="Zeng Q."/>
            <person name="Chapman S."/>
            <person name="Gujja S."/>
            <person name="Saif S."/>
            <person name="Birren B."/>
        </authorList>
    </citation>
    <scope>NUCLEOTIDE SEQUENCE</scope>
    <source>
        <strain evidence="2">CBS 10737</strain>
    </source>
</reference>
<keyword evidence="4" id="KW-1185">Reference proteome</keyword>
<gene>
    <name evidence="2" type="ORF">I206_03324</name>
    <name evidence="3" type="ORF">I206_102971</name>
</gene>
<feature type="region of interest" description="Disordered" evidence="1">
    <location>
        <begin position="175"/>
        <end position="214"/>
    </location>
</feature>
<evidence type="ECO:0000256" key="1">
    <source>
        <dbReference type="SAM" id="MobiDB-lite"/>
    </source>
</evidence>
<dbReference type="OrthoDB" id="2565175at2759"/>
<evidence type="ECO:0000313" key="4">
    <source>
        <dbReference type="Proteomes" id="UP000094020"/>
    </source>
</evidence>
<dbReference type="RefSeq" id="XP_019012476.1">
    <property type="nucleotide sequence ID" value="XM_019155073.1"/>
</dbReference>
<reference evidence="3" key="4">
    <citation type="submission" date="2024-02" db="EMBL/GenBank/DDBJ databases">
        <title>Comparative genomics of Cryptococcus and Kwoniella reveals pathogenesis evolution and contrasting modes of karyotype evolution via chromosome fusion or intercentromeric recombination.</title>
        <authorList>
            <person name="Coelho M.A."/>
            <person name="David-Palma M."/>
            <person name="Shea T."/>
            <person name="Bowers K."/>
            <person name="McGinley-Smith S."/>
            <person name="Mohammad A.W."/>
            <person name="Gnirke A."/>
            <person name="Yurkov A.M."/>
            <person name="Nowrousian M."/>
            <person name="Sun S."/>
            <person name="Cuomo C.A."/>
            <person name="Heitman J."/>
        </authorList>
    </citation>
    <scope>NUCLEOTIDE SEQUENCE</scope>
    <source>
        <strain evidence="3">CBS 10737</strain>
    </source>
</reference>
<dbReference type="Proteomes" id="UP000094020">
    <property type="component" value="Chromosome 3"/>
</dbReference>
<dbReference type="AlphaFoldDB" id="A0A1B9I6U2"/>
<name>A0A1B9I6U2_9TREE</name>
<sequence>MEKLILRNPSNSEFESVDGIRNYLCRQRGSQPVPIAKWWNDRLHDSNPESSQKEWINETFLYLSAFAERCRIEEHTPRVGNMFDYDKETLELLRQRERFVARFGDLGERTMKRLDNKVIRNPYRDAFKSNQHLIDDSEVFVTYPRLSQVDSKATSEAVSYLVEFARRERDLRQGSQNRILNPWKNKGKGKGPSTQRNSTVSDHQGSSIPAMAAGNLDHDGQMLLERLAADVSLNPFSEHFDNPSTFCDYLRSPGPQISDLTEIVDQATTENIGQYITSLAADQRNVQDPQTIANLVEGEDTENMLSPVRSISVMDLINHIDTVSKQHGLDTPEYVQEETAVSQSSEFHADSTDREMENFARSFSSKNRGRAATGFLQELEEYTAKDSFDSAQFRVGQTADILSQNWPYFKTLKRKRAAFAENVERYAEWLAEKGTRASRRNTAYQNYTESLPSSSDNERWKRELIEWNQFQLDFRDRWKGFGEKGRQQLERLTIFIDSSGLKDKTSWLEYTTKEGIRSILTQPRWRAFLELEKTDTSRAERLLEFGVWYTNERISGKERENLILKQPVLEHEMREYKRLNGVKASENHTVDHSESSLGNLHEQSDDEGEDFGEAEMRSHRLMLFGLSAVPSTSY</sequence>
<dbReference type="KEGG" id="kpin:30171693"/>
<accession>A0A1B9I6U2</accession>
<dbReference type="EMBL" id="KI894009">
    <property type="protein sequence ID" value="OCF51257.1"/>
    <property type="molecule type" value="Genomic_DNA"/>
</dbReference>
<protein>
    <submittedName>
        <fullName evidence="2">Uncharacterized protein</fullName>
    </submittedName>
</protein>
<feature type="region of interest" description="Disordered" evidence="1">
    <location>
        <begin position="582"/>
        <end position="610"/>
    </location>
</feature>
<reference evidence="2" key="1">
    <citation type="submission" date="2013-07" db="EMBL/GenBank/DDBJ databases">
        <title>The Genome Sequence of Cryptococcus pinus CBS10737.</title>
        <authorList>
            <consortium name="The Broad Institute Genome Sequencing Platform"/>
            <person name="Cuomo C."/>
            <person name="Litvintseva A."/>
            <person name="Chen Y."/>
            <person name="Heitman J."/>
            <person name="Sun S."/>
            <person name="Springer D."/>
            <person name="Dromer F."/>
            <person name="Young S.K."/>
            <person name="Zeng Q."/>
            <person name="Gargeya S."/>
            <person name="Fitzgerald M."/>
            <person name="Abouelleil A."/>
            <person name="Alvarado L."/>
            <person name="Berlin A.M."/>
            <person name="Chapman S.B."/>
            <person name="Dewar J."/>
            <person name="Goldberg J."/>
            <person name="Griggs A."/>
            <person name="Gujja S."/>
            <person name="Hansen M."/>
            <person name="Howarth C."/>
            <person name="Imamovic A."/>
            <person name="Larimer J."/>
            <person name="McCowan C."/>
            <person name="Murphy C."/>
            <person name="Pearson M."/>
            <person name="Priest M."/>
            <person name="Roberts A."/>
            <person name="Saif S."/>
            <person name="Shea T."/>
            <person name="Sykes S."/>
            <person name="Wortman J."/>
            <person name="Nusbaum C."/>
            <person name="Birren B."/>
        </authorList>
    </citation>
    <scope>NUCLEOTIDE SEQUENCE [LARGE SCALE GENOMIC DNA]</scope>
    <source>
        <strain evidence="2">CBS 10737</strain>
    </source>
</reference>